<keyword evidence="2" id="KW-1003">Cell membrane</keyword>
<dbReference type="PANTHER" id="PTHR33383:SF1">
    <property type="entry name" value="MEMBRANE PROTEIN INSERTION EFFICIENCY FACTOR-RELATED"/>
    <property type="match status" value="1"/>
</dbReference>
<dbReference type="PANTHER" id="PTHR33383">
    <property type="entry name" value="MEMBRANE PROTEIN INSERTION EFFICIENCY FACTOR-RELATED"/>
    <property type="match status" value="1"/>
</dbReference>
<dbReference type="HAMAP" id="MF_00386">
    <property type="entry name" value="UPF0161_YidD"/>
    <property type="match status" value="1"/>
</dbReference>
<reference evidence="3" key="1">
    <citation type="submission" date="2020-10" db="EMBL/GenBank/DDBJ databases">
        <authorList>
            <person name="Gilroy R."/>
        </authorList>
    </citation>
    <scope>NUCLEOTIDE SEQUENCE</scope>
    <source>
        <strain evidence="3">ChiBcolR7-354</strain>
    </source>
</reference>
<accession>A0A9D0ZEW2</accession>
<evidence type="ECO:0000313" key="4">
    <source>
        <dbReference type="Proteomes" id="UP000824262"/>
    </source>
</evidence>
<evidence type="ECO:0000313" key="3">
    <source>
        <dbReference type="EMBL" id="HIQ78971.1"/>
    </source>
</evidence>
<sequence>MKKLMLAAIRFYRRRISPLKPPCCRFVPTCSQYAIEAIEKYGALKGGWLALKRISRCHPFHFGEHEFYDPVP</sequence>
<organism evidence="3 4">
    <name type="scientific">Candidatus Scatomorpha intestinavium</name>
    <dbReference type="NCBI Taxonomy" id="2840922"/>
    <lineage>
        <taxon>Bacteria</taxon>
        <taxon>Bacillati</taxon>
        <taxon>Bacillota</taxon>
        <taxon>Clostridia</taxon>
        <taxon>Eubacteriales</taxon>
        <taxon>Candidatus Scatomorpha</taxon>
    </lineage>
</organism>
<dbReference type="GO" id="GO:0005886">
    <property type="term" value="C:plasma membrane"/>
    <property type="evidence" value="ECO:0007669"/>
    <property type="project" value="UniProtKB-SubCell"/>
</dbReference>
<comment type="caution">
    <text evidence="3">The sequence shown here is derived from an EMBL/GenBank/DDBJ whole genome shotgun (WGS) entry which is preliminary data.</text>
</comment>
<comment type="subcellular location">
    <subcellularLocation>
        <location evidence="2">Cell membrane</location>
        <topology evidence="2">Peripheral membrane protein</topology>
        <orientation evidence="2">Cytoplasmic side</orientation>
    </subcellularLocation>
</comment>
<dbReference type="NCBIfam" id="TIGR00278">
    <property type="entry name" value="membrane protein insertion efficiency factor YidD"/>
    <property type="match status" value="1"/>
</dbReference>
<proteinExistence type="inferred from homology"/>
<dbReference type="EMBL" id="DVGA01000069">
    <property type="protein sequence ID" value="HIQ78971.1"/>
    <property type="molecule type" value="Genomic_DNA"/>
</dbReference>
<name>A0A9D0ZEW2_9FIRM</name>
<evidence type="ECO:0000256" key="1">
    <source>
        <dbReference type="ARBA" id="ARBA00023136"/>
    </source>
</evidence>
<gene>
    <name evidence="3" type="primary">yidD</name>
    <name evidence="3" type="ORF">IAB77_06900</name>
</gene>
<protein>
    <recommendedName>
        <fullName evidence="2">Putative membrane protein insertion efficiency factor</fullName>
    </recommendedName>
</protein>
<dbReference type="Proteomes" id="UP000824262">
    <property type="component" value="Unassembled WGS sequence"/>
</dbReference>
<evidence type="ECO:0000256" key="2">
    <source>
        <dbReference type="HAMAP-Rule" id="MF_00386"/>
    </source>
</evidence>
<dbReference type="AlphaFoldDB" id="A0A9D0ZEW2"/>
<dbReference type="InterPro" id="IPR002696">
    <property type="entry name" value="Membr_insert_effic_factor_YidD"/>
</dbReference>
<keyword evidence="1 2" id="KW-0472">Membrane</keyword>
<dbReference type="Pfam" id="PF01809">
    <property type="entry name" value="YidD"/>
    <property type="match status" value="1"/>
</dbReference>
<dbReference type="SMART" id="SM01234">
    <property type="entry name" value="Haemolytic"/>
    <property type="match status" value="1"/>
</dbReference>
<reference evidence="3" key="2">
    <citation type="journal article" date="2021" name="PeerJ">
        <title>Extensive microbial diversity within the chicken gut microbiome revealed by metagenomics and culture.</title>
        <authorList>
            <person name="Gilroy R."/>
            <person name="Ravi A."/>
            <person name="Getino M."/>
            <person name="Pursley I."/>
            <person name="Horton D.L."/>
            <person name="Alikhan N.F."/>
            <person name="Baker D."/>
            <person name="Gharbi K."/>
            <person name="Hall N."/>
            <person name="Watson M."/>
            <person name="Adriaenssens E.M."/>
            <person name="Foster-Nyarko E."/>
            <person name="Jarju S."/>
            <person name="Secka A."/>
            <person name="Antonio M."/>
            <person name="Oren A."/>
            <person name="Chaudhuri R.R."/>
            <person name="La Ragione R."/>
            <person name="Hildebrand F."/>
            <person name="Pallen M.J."/>
        </authorList>
    </citation>
    <scope>NUCLEOTIDE SEQUENCE</scope>
    <source>
        <strain evidence="3">ChiBcolR7-354</strain>
    </source>
</reference>
<comment type="similarity">
    <text evidence="2">Belongs to the UPF0161 family.</text>
</comment>
<comment type="function">
    <text evidence="2">Could be involved in insertion of integral membrane proteins into the membrane.</text>
</comment>